<evidence type="ECO:0008006" key="4">
    <source>
        <dbReference type="Google" id="ProtNLM"/>
    </source>
</evidence>
<gene>
    <name evidence="2" type="ORF">SAMN04487834_10033</name>
</gene>
<feature type="transmembrane region" description="Helical" evidence="1">
    <location>
        <begin position="47"/>
        <end position="71"/>
    </location>
</feature>
<evidence type="ECO:0000313" key="2">
    <source>
        <dbReference type="EMBL" id="SEI41077.1"/>
    </source>
</evidence>
<dbReference type="EMBL" id="FNYK01000003">
    <property type="protein sequence ID" value="SEI41077.1"/>
    <property type="molecule type" value="Genomic_DNA"/>
</dbReference>
<protein>
    <recommendedName>
        <fullName evidence="4">ABC-2 family transporter protein</fullName>
    </recommendedName>
</protein>
<reference evidence="3" key="1">
    <citation type="submission" date="2016-10" db="EMBL/GenBank/DDBJ databases">
        <authorList>
            <person name="Varghese N."/>
        </authorList>
    </citation>
    <scope>NUCLEOTIDE SEQUENCE [LARGE SCALE GENOMIC DNA]</scope>
    <source>
        <strain evidence="3">DSM 20406</strain>
    </source>
</reference>
<feature type="transmembrane region" description="Helical" evidence="1">
    <location>
        <begin position="12"/>
        <end position="35"/>
    </location>
</feature>
<sequence>MLGKLLKYEMKMFGRILLPLYGLLIATSVITGLSLSAVMNNVLDEYLMAFMPIVYGVILVAVGVMTIVLLINSFYKNLLGREGYLMFSLPVSTNKLISAKVISNVIWIIFSVLAFIISASALAFTMIGLSGEDPVTIATPTFEEIAHTLSQVTPTMIINIILGIVVLIVIISLMIIRIYAAMAIGSQWNEHRIIGSILAYGGFQIAEAVIMTILGMTGYASHYIFALLNRPFDMNGVANPFGFGLLIMIVGFGIVAAIYWFVTWYFLEKRLNLE</sequence>
<dbReference type="STRING" id="322505.SAMN04487836_11629"/>
<keyword evidence="1" id="KW-0812">Transmembrane</keyword>
<feature type="transmembrane region" description="Helical" evidence="1">
    <location>
        <begin position="156"/>
        <end position="176"/>
    </location>
</feature>
<proteinExistence type="predicted"/>
<keyword evidence="3" id="KW-1185">Reference proteome</keyword>
<evidence type="ECO:0000313" key="3">
    <source>
        <dbReference type="Proteomes" id="UP000183028"/>
    </source>
</evidence>
<organism evidence="2 3">
    <name type="scientific">Sharpea azabuensis</name>
    <dbReference type="NCBI Taxonomy" id="322505"/>
    <lineage>
        <taxon>Bacteria</taxon>
        <taxon>Bacillati</taxon>
        <taxon>Bacillota</taxon>
        <taxon>Erysipelotrichia</taxon>
        <taxon>Erysipelotrichales</taxon>
        <taxon>Coprobacillaceae</taxon>
        <taxon>Sharpea</taxon>
    </lineage>
</organism>
<dbReference type="Proteomes" id="UP000183028">
    <property type="component" value="Unassembled WGS sequence"/>
</dbReference>
<dbReference type="AlphaFoldDB" id="A0A1H6QLP3"/>
<dbReference type="eggNOG" id="COG1131">
    <property type="taxonomic scope" value="Bacteria"/>
</dbReference>
<keyword evidence="1" id="KW-1133">Transmembrane helix</keyword>
<feature type="transmembrane region" description="Helical" evidence="1">
    <location>
        <begin position="197"/>
        <end position="221"/>
    </location>
</feature>
<feature type="transmembrane region" description="Helical" evidence="1">
    <location>
        <begin position="105"/>
        <end position="127"/>
    </location>
</feature>
<accession>A0A1H6QLP3</accession>
<name>A0A1H6QLP3_9FIRM</name>
<feature type="transmembrane region" description="Helical" evidence="1">
    <location>
        <begin position="241"/>
        <end position="267"/>
    </location>
</feature>
<keyword evidence="1" id="KW-0472">Membrane</keyword>
<dbReference type="OrthoDB" id="9816138at2"/>
<dbReference type="RefSeq" id="WP_074731155.1">
    <property type="nucleotide sequence ID" value="NZ_FNYK01000003.1"/>
</dbReference>
<evidence type="ECO:0000256" key="1">
    <source>
        <dbReference type="SAM" id="Phobius"/>
    </source>
</evidence>